<comment type="function">
    <text evidence="1">TetR is the repressor of the tetracycline resistance element; its N-terminal region forms a helix-turn-helix structure and binds DNA. Binding of tetracycline to TetR reduces the repressor affinity for the tetracycline resistance gene (tetA) promoter operator sites.</text>
</comment>
<dbReference type="PANTHER" id="PTHR30055:SF151">
    <property type="entry name" value="TRANSCRIPTIONAL REGULATORY PROTEIN"/>
    <property type="match status" value="1"/>
</dbReference>
<accession>A0A7Y7XC71</accession>
<gene>
    <name evidence="8" type="ORF">HX882_13950</name>
</gene>
<dbReference type="SUPFAM" id="SSF48498">
    <property type="entry name" value="Tetracyclin repressor-like, C-terminal domain"/>
    <property type="match status" value="1"/>
</dbReference>
<protein>
    <submittedName>
        <fullName evidence="8">TetR/AcrR family transcriptional regulator</fullName>
    </submittedName>
</protein>
<evidence type="ECO:0000256" key="4">
    <source>
        <dbReference type="ARBA" id="ARBA00023125"/>
    </source>
</evidence>
<dbReference type="GO" id="GO:0000976">
    <property type="term" value="F:transcription cis-regulatory region binding"/>
    <property type="evidence" value="ECO:0007669"/>
    <property type="project" value="TreeGrafter"/>
</dbReference>
<evidence type="ECO:0000256" key="1">
    <source>
        <dbReference type="ARBA" id="ARBA00002856"/>
    </source>
</evidence>
<reference evidence="8 9" key="1">
    <citation type="submission" date="2020-04" db="EMBL/GenBank/DDBJ databases">
        <title>Molecular characterization of pseudomonads from Agaricus bisporus reveal novel blotch 2 pathogens in Western Europe.</title>
        <authorList>
            <person name="Taparia T."/>
            <person name="Krijger M."/>
            <person name="Haynes E."/>
            <person name="Elpinstone J.G."/>
            <person name="Noble R."/>
            <person name="Van Der Wolf J."/>
        </authorList>
    </citation>
    <scope>NUCLEOTIDE SEQUENCE [LARGE SCALE GENOMIC DNA]</scope>
    <source>
        <strain evidence="8 9">H7001</strain>
    </source>
</reference>
<evidence type="ECO:0000313" key="8">
    <source>
        <dbReference type="EMBL" id="NWB96999.1"/>
    </source>
</evidence>
<dbReference type="InterPro" id="IPR036271">
    <property type="entry name" value="Tet_transcr_reg_TetR-rel_C_sf"/>
</dbReference>
<dbReference type="InterPro" id="IPR009057">
    <property type="entry name" value="Homeodomain-like_sf"/>
</dbReference>
<dbReference type="Proteomes" id="UP000539985">
    <property type="component" value="Unassembled WGS sequence"/>
</dbReference>
<keyword evidence="4 6" id="KW-0238">DNA-binding</keyword>
<dbReference type="GO" id="GO:0003700">
    <property type="term" value="F:DNA-binding transcription factor activity"/>
    <property type="evidence" value="ECO:0007669"/>
    <property type="project" value="TreeGrafter"/>
</dbReference>
<keyword evidence="3" id="KW-0805">Transcription regulation</keyword>
<dbReference type="InterPro" id="IPR003012">
    <property type="entry name" value="Tet_transcr_reg_TetR"/>
</dbReference>
<dbReference type="RefSeq" id="WP_177102476.1">
    <property type="nucleotide sequence ID" value="NZ_JACAQB010000006.1"/>
</dbReference>
<evidence type="ECO:0000256" key="5">
    <source>
        <dbReference type="ARBA" id="ARBA00023163"/>
    </source>
</evidence>
<dbReference type="GO" id="GO:0046677">
    <property type="term" value="P:response to antibiotic"/>
    <property type="evidence" value="ECO:0007669"/>
    <property type="project" value="InterPro"/>
</dbReference>
<dbReference type="Gene3D" id="1.10.357.10">
    <property type="entry name" value="Tetracycline Repressor, domain 2"/>
    <property type="match status" value="1"/>
</dbReference>
<dbReference type="InterPro" id="IPR001647">
    <property type="entry name" value="HTH_TetR"/>
</dbReference>
<dbReference type="AlphaFoldDB" id="A0A7Y7XC71"/>
<dbReference type="SUPFAM" id="SSF46689">
    <property type="entry name" value="Homeodomain-like"/>
    <property type="match status" value="1"/>
</dbReference>
<feature type="DNA-binding region" description="H-T-H motif" evidence="6">
    <location>
        <begin position="57"/>
        <end position="76"/>
    </location>
</feature>
<evidence type="ECO:0000256" key="6">
    <source>
        <dbReference type="PROSITE-ProRule" id="PRU00335"/>
    </source>
</evidence>
<comment type="caution">
    <text evidence="8">The sequence shown here is derived from an EMBL/GenBank/DDBJ whole genome shotgun (WGS) entry which is preliminary data.</text>
</comment>
<dbReference type="EMBL" id="JACAQB010000006">
    <property type="protein sequence ID" value="NWB96999.1"/>
    <property type="molecule type" value="Genomic_DNA"/>
</dbReference>
<evidence type="ECO:0000259" key="7">
    <source>
        <dbReference type="PROSITE" id="PS50977"/>
    </source>
</evidence>
<dbReference type="PANTHER" id="PTHR30055">
    <property type="entry name" value="HTH-TYPE TRANSCRIPTIONAL REGULATOR RUTR"/>
    <property type="match status" value="1"/>
</dbReference>
<dbReference type="PRINTS" id="PR00400">
    <property type="entry name" value="TETREPRESSOR"/>
</dbReference>
<dbReference type="InterPro" id="IPR004111">
    <property type="entry name" value="Repressor_TetR_C"/>
</dbReference>
<sequence length="246" mass="26992">MNTYDQNPLPPGSPQWWLNQPVREQKTGARGRPSISFDRIIATALEIVESVGFQAFNMRMLADSLGSGTATLYRHFQSKDEIFAYAADRFLGGLLNDEQDAADLGWQDACALSMSRFYQKLNAHPNIVPLLATQIPLGPNGLELRERVLAMFLKAGFTPPLAASAYTTMAHYVIGFAGQLNPVGQHSHNASAELRGFFQQLESSKYPATVKIAPHLSNISINDEFDFGLKLIIVGLDHALQASKTG</sequence>
<dbReference type="Pfam" id="PF00440">
    <property type="entry name" value="TetR_N"/>
    <property type="match status" value="1"/>
</dbReference>
<dbReference type="GO" id="GO:0045892">
    <property type="term" value="P:negative regulation of DNA-templated transcription"/>
    <property type="evidence" value="ECO:0007669"/>
    <property type="project" value="InterPro"/>
</dbReference>
<dbReference type="PRINTS" id="PR00455">
    <property type="entry name" value="HTHTETR"/>
</dbReference>
<feature type="domain" description="HTH tetR-type" evidence="7">
    <location>
        <begin position="34"/>
        <end position="94"/>
    </location>
</feature>
<proteinExistence type="predicted"/>
<dbReference type="Pfam" id="PF02909">
    <property type="entry name" value="TetR_C_1"/>
    <property type="match status" value="1"/>
</dbReference>
<dbReference type="PROSITE" id="PS50977">
    <property type="entry name" value="HTH_TETR_2"/>
    <property type="match status" value="1"/>
</dbReference>
<organism evidence="8 9">
    <name type="scientific">Pseudomonas gingeri</name>
    <dbReference type="NCBI Taxonomy" id="117681"/>
    <lineage>
        <taxon>Bacteria</taxon>
        <taxon>Pseudomonadati</taxon>
        <taxon>Pseudomonadota</taxon>
        <taxon>Gammaproteobacteria</taxon>
        <taxon>Pseudomonadales</taxon>
        <taxon>Pseudomonadaceae</taxon>
        <taxon>Pseudomonas</taxon>
    </lineage>
</organism>
<evidence type="ECO:0000256" key="2">
    <source>
        <dbReference type="ARBA" id="ARBA00022491"/>
    </source>
</evidence>
<keyword evidence="2" id="KW-0678">Repressor</keyword>
<keyword evidence="5" id="KW-0804">Transcription</keyword>
<name>A0A7Y7XC71_9PSED</name>
<evidence type="ECO:0000313" key="9">
    <source>
        <dbReference type="Proteomes" id="UP000539985"/>
    </source>
</evidence>
<evidence type="ECO:0000256" key="3">
    <source>
        <dbReference type="ARBA" id="ARBA00023015"/>
    </source>
</evidence>
<dbReference type="InterPro" id="IPR050109">
    <property type="entry name" value="HTH-type_TetR-like_transc_reg"/>
</dbReference>